<dbReference type="Proteomes" id="UP000013827">
    <property type="component" value="Unassembled WGS sequence"/>
</dbReference>
<evidence type="ECO:0008006" key="4">
    <source>
        <dbReference type="Google" id="ProtNLM"/>
    </source>
</evidence>
<protein>
    <recommendedName>
        <fullName evidence="4">Plastid lipid-associated protein/fibrillin conserved domain-containing protein</fullName>
    </recommendedName>
</protein>
<name>A0A0D3ICY6_EMIH1</name>
<evidence type="ECO:0000313" key="3">
    <source>
        <dbReference type="Proteomes" id="UP000013827"/>
    </source>
</evidence>
<evidence type="ECO:0000313" key="2">
    <source>
        <dbReference type="EnsemblProtists" id="EOD09121"/>
    </source>
</evidence>
<dbReference type="HOGENOM" id="CLU_1075366_0_0_1"/>
<feature type="signal peptide" evidence="1">
    <location>
        <begin position="1"/>
        <end position="20"/>
    </location>
</feature>
<accession>A0A0D3ICY6</accession>
<dbReference type="PaxDb" id="2903-EOD09121"/>
<organism evidence="2 3">
    <name type="scientific">Emiliania huxleyi (strain CCMP1516)</name>
    <dbReference type="NCBI Taxonomy" id="280463"/>
    <lineage>
        <taxon>Eukaryota</taxon>
        <taxon>Haptista</taxon>
        <taxon>Haptophyta</taxon>
        <taxon>Prymnesiophyceae</taxon>
        <taxon>Isochrysidales</taxon>
        <taxon>Noelaerhabdaceae</taxon>
        <taxon>Emiliania</taxon>
    </lineage>
</organism>
<keyword evidence="3" id="KW-1185">Reference proteome</keyword>
<dbReference type="AlphaFoldDB" id="A0A0D3ICY6"/>
<evidence type="ECO:0000256" key="1">
    <source>
        <dbReference type="SAM" id="SignalP"/>
    </source>
</evidence>
<keyword evidence="1" id="KW-0732">Signal</keyword>
<dbReference type="KEGG" id="ehx:EMIHUDRAFT_248834"/>
<feature type="chain" id="PRO_5044291011" description="Plastid lipid-associated protein/fibrillin conserved domain-containing protein" evidence="1">
    <location>
        <begin position="21"/>
        <end position="260"/>
    </location>
</feature>
<dbReference type="GeneID" id="17255272"/>
<dbReference type="EnsemblProtists" id="EOD09121">
    <property type="protein sequence ID" value="EOD09121"/>
    <property type="gene ID" value="EMIHUDRAFT_248834"/>
</dbReference>
<reference evidence="3" key="1">
    <citation type="journal article" date="2013" name="Nature">
        <title>Pan genome of the phytoplankton Emiliania underpins its global distribution.</title>
        <authorList>
            <person name="Read B.A."/>
            <person name="Kegel J."/>
            <person name="Klute M.J."/>
            <person name="Kuo A."/>
            <person name="Lefebvre S.C."/>
            <person name="Maumus F."/>
            <person name="Mayer C."/>
            <person name="Miller J."/>
            <person name="Monier A."/>
            <person name="Salamov A."/>
            <person name="Young J."/>
            <person name="Aguilar M."/>
            <person name="Claverie J.M."/>
            <person name="Frickenhaus S."/>
            <person name="Gonzalez K."/>
            <person name="Herman E.K."/>
            <person name="Lin Y.C."/>
            <person name="Napier J."/>
            <person name="Ogata H."/>
            <person name="Sarno A.F."/>
            <person name="Shmutz J."/>
            <person name="Schroeder D."/>
            <person name="de Vargas C."/>
            <person name="Verret F."/>
            <person name="von Dassow P."/>
            <person name="Valentin K."/>
            <person name="Van de Peer Y."/>
            <person name="Wheeler G."/>
            <person name="Dacks J.B."/>
            <person name="Delwiche C.F."/>
            <person name="Dyhrman S.T."/>
            <person name="Glockner G."/>
            <person name="John U."/>
            <person name="Richards T."/>
            <person name="Worden A.Z."/>
            <person name="Zhang X."/>
            <person name="Grigoriev I.V."/>
            <person name="Allen A.E."/>
            <person name="Bidle K."/>
            <person name="Borodovsky M."/>
            <person name="Bowler C."/>
            <person name="Brownlee C."/>
            <person name="Cock J.M."/>
            <person name="Elias M."/>
            <person name="Gladyshev V.N."/>
            <person name="Groth M."/>
            <person name="Guda C."/>
            <person name="Hadaegh A."/>
            <person name="Iglesias-Rodriguez M.D."/>
            <person name="Jenkins J."/>
            <person name="Jones B.M."/>
            <person name="Lawson T."/>
            <person name="Leese F."/>
            <person name="Lindquist E."/>
            <person name="Lobanov A."/>
            <person name="Lomsadze A."/>
            <person name="Malik S.B."/>
            <person name="Marsh M.E."/>
            <person name="Mackinder L."/>
            <person name="Mock T."/>
            <person name="Mueller-Roeber B."/>
            <person name="Pagarete A."/>
            <person name="Parker M."/>
            <person name="Probert I."/>
            <person name="Quesneville H."/>
            <person name="Raines C."/>
            <person name="Rensing S.A."/>
            <person name="Riano-Pachon D.M."/>
            <person name="Richier S."/>
            <person name="Rokitta S."/>
            <person name="Shiraiwa Y."/>
            <person name="Soanes D.M."/>
            <person name="van der Giezen M."/>
            <person name="Wahlund T.M."/>
            <person name="Williams B."/>
            <person name="Wilson W."/>
            <person name="Wolfe G."/>
            <person name="Wurch L.L."/>
        </authorList>
    </citation>
    <scope>NUCLEOTIDE SEQUENCE</scope>
</reference>
<reference evidence="2" key="2">
    <citation type="submission" date="2024-10" db="UniProtKB">
        <authorList>
            <consortium name="EnsemblProtists"/>
        </authorList>
    </citation>
    <scope>IDENTIFICATION</scope>
</reference>
<dbReference type="RefSeq" id="XP_005761550.1">
    <property type="nucleotide sequence ID" value="XM_005761493.1"/>
</dbReference>
<sequence length="260" mass="28543">MSALALAAPLVVLHPRSASARASCLAMGAFPDVADDHYDDDAAEIKAAIRAALSSGDRTAVGRLVGQLEKCNPTERPATSPLLDGCWETLYASDTADWTRGAGRVRHLIESYCPGPNAYASVLQAGPRGNRWDDVRDGRGAYVQRARHRFGSSEVRATFTWLGGEAWDIEYVSRARLLLGIPFWRRRIRGQGSLDLDHAVRPTFVDGGLCVLRVPAISAAGTLLRQERFYLLQRIRHRLWQDGSFVGLSDAPLMGFDLDP</sequence>
<proteinExistence type="predicted"/>